<comment type="pathway">
    <text evidence="8">Cofactor biosynthesis; NAD(+) biosynthesis; NAD(+) from deamido-NAD(+) (ammonia route): step 1/1.</text>
</comment>
<dbReference type="RefSeq" id="WP_003337401.1">
    <property type="nucleotide sequence ID" value="NZ_CP007806.1"/>
</dbReference>
<comment type="similarity">
    <text evidence="1 8 9">Belongs to the NAD synthetase family.</text>
</comment>
<dbReference type="InterPro" id="IPR022310">
    <property type="entry name" value="NAD/GMP_synthase"/>
</dbReference>
<dbReference type="InterPro" id="IPR003694">
    <property type="entry name" value="NAD_synthase"/>
</dbReference>
<keyword evidence="5 8" id="KW-0067">ATP-binding</keyword>
<comment type="function">
    <text evidence="8">Catalyzes the ATP-dependent amidation of deamido-NAD to form NAD. Uses ammonia as a nitrogen source.</text>
</comment>
<dbReference type="PANTHER" id="PTHR23090">
    <property type="entry name" value="NH 3 /GLUTAMINE-DEPENDENT NAD + SYNTHETASE"/>
    <property type="match status" value="1"/>
</dbReference>
<feature type="domain" description="NAD/GMP synthase" evidence="11">
    <location>
        <begin position="24"/>
        <end position="264"/>
    </location>
</feature>
<proteinExistence type="inferred from homology"/>
<name>A0A075R3T7_BRELA</name>
<evidence type="ECO:0000256" key="4">
    <source>
        <dbReference type="ARBA" id="ARBA00022741"/>
    </source>
</evidence>
<evidence type="ECO:0000256" key="8">
    <source>
        <dbReference type="HAMAP-Rule" id="MF_00193"/>
    </source>
</evidence>
<sequence>MAKQTEIIKKLHVHVDAQPKREFRDRVDFLKQYLLISGANGYIVGVSGGIDSTLTGIMARVACDELTHATDKRYYFVAVRLPYGTQIDEADAQKALQFIKPHENMLVNIKPAVDTSLEQLKQSTGIELSDFHKGNAKARERMKVQYDIAGHLGLLVLGTDQAVEATTGFFTKYGDGGADVVPLSGLTKGQVRQILQYLGTPEILYLKVPTADLEDDHPQLPDETALGFSYDDLDNYLTLKPVSDEIVEKIEEKYDKTEHKRRLPVTPFDDWWK</sequence>
<evidence type="ECO:0000256" key="2">
    <source>
        <dbReference type="ARBA" id="ARBA00022598"/>
    </source>
</evidence>
<keyword evidence="13" id="KW-1185">Reference proteome</keyword>
<feature type="binding site" evidence="8">
    <location>
        <position position="164"/>
    </location>
    <ligand>
        <name>Mg(2+)</name>
        <dbReference type="ChEBI" id="CHEBI:18420"/>
    </ligand>
</feature>
<comment type="subunit">
    <text evidence="8">Homodimer.</text>
</comment>
<evidence type="ECO:0000256" key="5">
    <source>
        <dbReference type="ARBA" id="ARBA00022840"/>
    </source>
</evidence>
<keyword evidence="4 8" id="KW-0547">Nucleotide-binding</keyword>
<dbReference type="CDD" id="cd00553">
    <property type="entry name" value="NAD_synthase"/>
    <property type="match status" value="1"/>
</dbReference>
<keyword evidence="2 8" id="KW-0436">Ligase</keyword>
<dbReference type="KEGG" id="blr:BRLA_c022130"/>
<feature type="binding site" evidence="8">
    <location>
        <position position="51"/>
    </location>
    <ligand>
        <name>Mg(2+)</name>
        <dbReference type="ChEBI" id="CHEBI:18420"/>
    </ligand>
</feature>
<dbReference type="HAMAP" id="MF_00193">
    <property type="entry name" value="NadE_ammonia_dep"/>
    <property type="match status" value="1"/>
</dbReference>
<feature type="binding site" evidence="8">
    <location>
        <position position="179"/>
    </location>
    <ligand>
        <name>deamido-NAD(+)</name>
        <dbReference type="ChEBI" id="CHEBI:58437"/>
        <note>ligand shared between two neighboring subunits</note>
    </ligand>
</feature>
<dbReference type="NCBIfam" id="TIGR00552">
    <property type="entry name" value="nadE"/>
    <property type="match status" value="1"/>
</dbReference>
<dbReference type="AlphaFoldDB" id="A0A075R3T7"/>
<feature type="binding site" description="in other chain" evidence="8">
    <location>
        <position position="172"/>
    </location>
    <ligand>
        <name>deamido-NAD(+)</name>
        <dbReference type="ChEBI" id="CHEBI:58437"/>
        <note>ligand shared between two neighboring subunits</note>
    </ligand>
</feature>
<dbReference type="Gene3D" id="3.40.50.620">
    <property type="entry name" value="HUPs"/>
    <property type="match status" value="1"/>
</dbReference>
<evidence type="ECO:0000256" key="6">
    <source>
        <dbReference type="ARBA" id="ARBA00022842"/>
    </source>
</evidence>
<accession>A0A075R3T7</accession>
<dbReference type="PANTHER" id="PTHR23090:SF7">
    <property type="entry name" value="NH(3)-DEPENDENT NAD(+) SYNTHETASE"/>
    <property type="match status" value="1"/>
</dbReference>
<evidence type="ECO:0000256" key="9">
    <source>
        <dbReference type="RuleBase" id="RU003811"/>
    </source>
</evidence>
<comment type="catalytic activity">
    <reaction evidence="8 10">
        <text>deamido-NAD(+) + NH4(+) + ATP = AMP + diphosphate + NAD(+) + H(+)</text>
        <dbReference type="Rhea" id="RHEA:21188"/>
        <dbReference type="ChEBI" id="CHEBI:15378"/>
        <dbReference type="ChEBI" id="CHEBI:28938"/>
        <dbReference type="ChEBI" id="CHEBI:30616"/>
        <dbReference type="ChEBI" id="CHEBI:33019"/>
        <dbReference type="ChEBI" id="CHEBI:57540"/>
        <dbReference type="ChEBI" id="CHEBI:58437"/>
        <dbReference type="ChEBI" id="CHEBI:456215"/>
        <dbReference type="EC" id="6.3.1.5"/>
    </reaction>
</comment>
<dbReference type="GO" id="GO:0009435">
    <property type="term" value="P:NAD+ biosynthetic process"/>
    <property type="evidence" value="ECO:0007669"/>
    <property type="project" value="UniProtKB-UniRule"/>
</dbReference>
<organism evidence="12 13">
    <name type="scientific">Brevibacillus laterosporus LMG 15441</name>
    <dbReference type="NCBI Taxonomy" id="1042163"/>
    <lineage>
        <taxon>Bacteria</taxon>
        <taxon>Bacillati</taxon>
        <taxon>Bacillota</taxon>
        <taxon>Bacilli</taxon>
        <taxon>Bacillales</taxon>
        <taxon>Paenibacillaceae</taxon>
        <taxon>Brevibacillus</taxon>
    </lineage>
</organism>
<evidence type="ECO:0000256" key="3">
    <source>
        <dbReference type="ARBA" id="ARBA00022723"/>
    </source>
</evidence>
<dbReference type="eggNOG" id="COG0171">
    <property type="taxonomic scope" value="Bacteria"/>
</dbReference>
<gene>
    <name evidence="8" type="primary">nadE</name>
    <name evidence="12" type="ORF">BRLA_c022130</name>
</gene>
<protein>
    <recommendedName>
        <fullName evidence="8 10">NH(3)-dependent NAD(+) synthetase</fullName>
        <ecNumber evidence="8 10">6.3.1.5</ecNumber>
    </recommendedName>
</protein>
<dbReference type="HOGENOM" id="CLU_059327_3_0_9"/>
<dbReference type="GO" id="GO:0005524">
    <property type="term" value="F:ATP binding"/>
    <property type="evidence" value="ECO:0007669"/>
    <property type="project" value="UniProtKB-UniRule"/>
</dbReference>
<evidence type="ECO:0000313" key="12">
    <source>
        <dbReference type="EMBL" id="AIG26534.1"/>
    </source>
</evidence>
<evidence type="ECO:0000259" key="11">
    <source>
        <dbReference type="Pfam" id="PF02540"/>
    </source>
</evidence>
<dbReference type="InterPro" id="IPR022926">
    <property type="entry name" value="NH(3)-dep_NAD(+)_synth"/>
</dbReference>
<dbReference type="GO" id="GO:0008795">
    <property type="term" value="F:NAD+ synthase activity"/>
    <property type="evidence" value="ECO:0007669"/>
    <property type="project" value="UniProtKB-UniRule"/>
</dbReference>
<dbReference type="GO" id="GO:0003952">
    <property type="term" value="F:NAD+ synthase (glutamine-hydrolyzing) activity"/>
    <property type="evidence" value="ECO:0007669"/>
    <property type="project" value="InterPro"/>
</dbReference>
<dbReference type="Proteomes" id="UP000005850">
    <property type="component" value="Chromosome"/>
</dbReference>
<keyword evidence="3 8" id="KW-0479">Metal-binding</keyword>
<dbReference type="InterPro" id="IPR014729">
    <property type="entry name" value="Rossmann-like_a/b/a_fold"/>
</dbReference>
<feature type="binding site" description="in other chain" evidence="8">
    <location>
        <begin position="259"/>
        <end position="260"/>
    </location>
    <ligand>
        <name>deamido-NAD(+)</name>
        <dbReference type="ChEBI" id="CHEBI:58437"/>
        <note>ligand shared between two neighboring subunits</note>
    </ligand>
</feature>
<reference evidence="12 13" key="1">
    <citation type="journal article" date="2011" name="J. Bacteriol.">
        <title>Genome sequence of Brevibacillus laterosporus LMG 15441, a pathogen of invertebrates.</title>
        <authorList>
            <person name="Djukic M."/>
            <person name="Poehlein A."/>
            <person name="Thurmer A."/>
            <person name="Daniel R."/>
        </authorList>
    </citation>
    <scope>NUCLEOTIDE SEQUENCE [LARGE SCALE GENOMIC DNA]</scope>
    <source>
        <strain evidence="12 13">LMG 15441</strain>
    </source>
</reference>
<feature type="binding site" evidence="8">
    <location>
        <position position="210"/>
    </location>
    <ligand>
        <name>ATP</name>
        <dbReference type="ChEBI" id="CHEBI:30616"/>
    </ligand>
</feature>
<feature type="binding site" evidence="8">
    <location>
        <position position="159"/>
    </location>
    <ligand>
        <name>ATP</name>
        <dbReference type="ChEBI" id="CHEBI:30616"/>
    </ligand>
</feature>
<dbReference type="STRING" id="1042163.BRLA_c022130"/>
<dbReference type="UniPathway" id="UPA00253">
    <property type="reaction ID" value="UER00333"/>
</dbReference>
<keyword evidence="7 8" id="KW-0520">NAD</keyword>
<dbReference type="GO" id="GO:0005737">
    <property type="term" value="C:cytoplasm"/>
    <property type="evidence" value="ECO:0007669"/>
    <property type="project" value="InterPro"/>
</dbReference>
<dbReference type="EC" id="6.3.1.5" evidence="8 10"/>
<dbReference type="GO" id="GO:0046872">
    <property type="term" value="F:metal ion binding"/>
    <property type="evidence" value="ECO:0007669"/>
    <property type="project" value="UniProtKB-KW"/>
</dbReference>
<feature type="binding site" description="in other chain" evidence="8">
    <location>
        <position position="139"/>
    </location>
    <ligand>
        <name>deamido-NAD(+)</name>
        <dbReference type="ChEBI" id="CHEBI:58437"/>
        <note>ligand shared between two neighboring subunits</note>
    </ligand>
</feature>
<dbReference type="SUPFAM" id="SSF52402">
    <property type="entry name" value="Adenine nucleotide alpha hydrolases-like"/>
    <property type="match status" value="1"/>
</dbReference>
<dbReference type="GO" id="GO:0004359">
    <property type="term" value="F:glutaminase activity"/>
    <property type="evidence" value="ECO:0007669"/>
    <property type="project" value="InterPro"/>
</dbReference>
<evidence type="ECO:0000256" key="10">
    <source>
        <dbReference type="RuleBase" id="RU003812"/>
    </source>
</evidence>
<feature type="binding site" evidence="8">
    <location>
        <begin position="45"/>
        <end position="52"/>
    </location>
    <ligand>
        <name>ATP</name>
        <dbReference type="ChEBI" id="CHEBI:30616"/>
    </ligand>
</feature>
<keyword evidence="6 8" id="KW-0460">Magnesium</keyword>
<dbReference type="NCBIfam" id="NF001979">
    <property type="entry name" value="PRK00768.1"/>
    <property type="match status" value="1"/>
</dbReference>
<evidence type="ECO:0000313" key="13">
    <source>
        <dbReference type="Proteomes" id="UP000005850"/>
    </source>
</evidence>
<dbReference type="Pfam" id="PF02540">
    <property type="entry name" value="NAD_synthase"/>
    <property type="match status" value="1"/>
</dbReference>
<evidence type="ECO:0000256" key="7">
    <source>
        <dbReference type="ARBA" id="ARBA00023027"/>
    </source>
</evidence>
<feature type="binding site" evidence="8">
    <location>
        <position position="188"/>
    </location>
    <ligand>
        <name>ATP</name>
        <dbReference type="ChEBI" id="CHEBI:30616"/>
    </ligand>
</feature>
<dbReference type="EMBL" id="CP007806">
    <property type="protein sequence ID" value="AIG26534.1"/>
    <property type="molecule type" value="Genomic_DNA"/>
</dbReference>
<evidence type="ECO:0000256" key="1">
    <source>
        <dbReference type="ARBA" id="ARBA00005859"/>
    </source>
</evidence>